<reference evidence="1 2" key="1">
    <citation type="submission" date="2017-09" db="EMBL/GenBank/DDBJ databases">
        <title>Depth-based differentiation of microbial function through sediment-hosted aquifers and enrichment of novel symbionts in the deep terrestrial subsurface.</title>
        <authorList>
            <person name="Probst A.J."/>
            <person name="Ladd B."/>
            <person name="Jarett J.K."/>
            <person name="Geller-Mcgrath D.E."/>
            <person name="Sieber C.M."/>
            <person name="Emerson J.B."/>
            <person name="Anantharaman K."/>
            <person name="Thomas B.C."/>
            <person name="Malmstrom R."/>
            <person name="Stieglmeier M."/>
            <person name="Klingl A."/>
            <person name="Woyke T."/>
            <person name="Ryan C.M."/>
            <person name="Banfield J.F."/>
        </authorList>
    </citation>
    <scope>NUCLEOTIDE SEQUENCE [LARGE SCALE GENOMIC DNA]</scope>
    <source>
        <strain evidence="1">CG15_BIG_FIL_POST_REV_8_21_14_020_45_12</strain>
    </source>
</reference>
<protein>
    <recommendedName>
        <fullName evidence="3">Polymerase nucleotidyl transferase domain-containing protein</fullName>
    </recommendedName>
</protein>
<sequence>MTTLTQQLHSTVLYFDMFDFAPTLLELERWLLASPNSTDKAVVSLGEIAGTLATDPRITSAEGFYFLTNRMDLVRLRKDKYNNVDSKWKHAKPYLRILAIMPGIEGIWLTNSMGWGNARKTSDIDLFIITTPGKIWSARFFTTAFMKIFKQRPHEQSEEKAICLSMYLSSDHLNVKTYKIGADDIPFTFWVNQIYPIYDNGHFEKFKSANEWISAYFQQNQWLKPINRRLIKPTRFELGIKKFLTLISVESLMRSLQLRMLPPILKNMANEDNRVVINDKILKLHTNDRRDRQQLKWERRLHETA</sequence>
<dbReference type="CDD" id="cd05403">
    <property type="entry name" value="NT_KNTase_like"/>
    <property type="match status" value="1"/>
</dbReference>
<evidence type="ECO:0000313" key="2">
    <source>
        <dbReference type="Proteomes" id="UP000230292"/>
    </source>
</evidence>
<dbReference type="AlphaFoldDB" id="A0A2M7H350"/>
<dbReference type="InterPro" id="IPR043519">
    <property type="entry name" value="NT_sf"/>
</dbReference>
<dbReference type="Proteomes" id="UP000230292">
    <property type="component" value="Unassembled WGS sequence"/>
</dbReference>
<name>A0A2M7H350_9BACT</name>
<organism evidence="1 2">
    <name type="scientific">Candidatus Kerfeldbacteria bacterium CG15_BIG_FIL_POST_REV_8_21_14_020_45_12</name>
    <dbReference type="NCBI Taxonomy" id="2014247"/>
    <lineage>
        <taxon>Bacteria</taxon>
        <taxon>Candidatus Kerfeldiibacteriota</taxon>
    </lineage>
</organism>
<accession>A0A2M7H350</accession>
<evidence type="ECO:0000313" key="1">
    <source>
        <dbReference type="EMBL" id="PIW36668.1"/>
    </source>
</evidence>
<comment type="caution">
    <text evidence="1">The sequence shown here is derived from an EMBL/GenBank/DDBJ whole genome shotgun (WGS) entry which is preliminary data.</text>
</comment>
<dbReference type="SUPFAM" id="SSF81301">
    <property type="entry name" value="Nucleotidyltransferase"/>
    <property type="match status" value="1"/>
</dbReference>
<evidence type="ECO:0008006" key="3">
    <source>
        <dbReference type="Google" id="ProtNLM"/>
    </source>
</evidence>
<gene>
    <name evidence="1" type="ORF">COW24_03845</name>
</gene>
<proteinExistence type="predicted"/>
<dbReference type="EMBL" id="PFGC01000042">
    <property type="protein sequence ID" value="PIW36668.1"/>
    <property type="molecule type" value="Genomic_DNA"/>
</dbReference>